<sequence>VKKFGNVVKTYVKERKDVAKWLAGQVESSLRTGEPIVFEFEGISIPPVSLSAELGEERRRKIKDARYKVLKNLKLFKGFTERRIIK</sequence>
<accession>X1SMR3</accession>
<dbReference type="AlphaFoldDB" id="X1SMR3"/>
<comment type="caution">
    <text evidence="1">The sequence shown here is derived from an EMBL/GenBank/DDBJ whole genome shotgun (WGS) entry which is preliminary data.</text>
</comment>
<protein>
    <submittedName>
        <fullName evidence="1">Uncharacterized protein</fullName>
    </submittedName>
</protein>
<gene>
    <name evidence="1" type="ORF">S12H4_40583</name>
</gene>
<organism evidence="1">
    <name type="scientific">marine sediment metagenome</name>
    <dbReference type="NCBI Taxonomy" id="412755"/>
    <lineage>
        <taxon>unclassified sequences</taxon>
        <taxon>metagenomes</taxon>
        <taxon>ecological metagenomes</taxon>
    </lineage>
</organism>
<evidence type="ECO:0000313" key="1">
    <source>
        <dbReference type="EMBL" id="GAI94233.1"/>
    </source>
</evidence>
<name>X1SMR3_9ZZZZ</name>
<proteinExistence type="predicted"/>
<reference evidence="1" key="1">
    <citation type="journal article" date="2014" name="Front. Microbiol.">
        <title>High frequency of phylogenetically diverse reductive dehalogenase-homologous genes in deep subseafloor sedimentary metagenomes.</title>
        <authorList>
            <person name="Kawai M."/>
            <person name="Futagami T."/>
            <person name="Toyoda A."/>
            <person name="Takaki Y."/>
            <person name="Nishi S."/>
            <person name="Hori S."/>
            <person name="Arai W."/>
            <person name="Tsubouchi T."/>
            <person name="Morono Y."/>
            <person name="Uchiyama I."/>
            <person name="Ito T."/>
            <person name="Fujiyama A."/>
            <person name="Inagaki F."/>
            <person name="Takami H."/>
        </authorList>
    </citation>
    <scope>NUCLEOTIDE SEQUENCE</scope>
    <source>
        <strain evidence="1">Expedition CK06-06</strain>
    </source>
</reference>
<feature type="non-terminal residue" evidence="1">
    <location>
        <position position="1"/>
    </location>
</feature>
<dbReference type="EMBL" id="BARW01024643">
    <property type="protein sequence ID" value="GAI94233.1"/>
    <property type="molecule type" value="Genomic_DNA"/>
</dbReference>